<protein>
    <submittedName>
        <fullName evidence="2">RCG47552</fullName>
    </submittedName>
</protein>
<dbReference type="Proteomes" id="UP000234681">
    <property type="component" value="Chromosome 1"/>
</dbReference>
<name>A6I0L9_RAT</name>
<gene>
    <name evidence="2" type="ORF">rCG_47552</name>
</gene>
<organism evidence="2 3">
    <name type="scientific">Rattus norvegicus</name>
    <name type="common">Rat</name>
    <dbReference type="NCBI Taxonomy" id="10116"/>
    <lineage>
        <taxon>Eukaryota</taxon>
        <taxon>Metazoa</taxon>
        <taxon>Chordata</taxon>
        <taxon>Craniata</taxon>
        <taxon>Vertebrata</taxon>
        <taxon>Euteleostomi</taxon>
        <taxon>Mammalia</taxon>
        <taxon>Eutheria</taxon>
        <taxon>Euarchontoglires</taxon>
        <taxon>Glires</taxon>
        <taxon>Rodentia</taxon>
        <taxon>Myomorpha</taxon>
        <taxon>Muroidea</taxon>
        <taxon>Muridae</taxon>
        <taxon>Murinae</taxon>
        <taxon>Rattus</taxon>
    </lineage>
</organism>
<feature type="region of interest" description="Disordered" evidence="1">
    <location>
        <begin position="1"/>
        <end position="40"/>
    </location>
</feature>
<sequence>MRHTGGMSFEERAEAQWWTGRGNQTRNTGYCPESSKPSGL</sequence>
<evidence type="ECO:0000256" key="1">
    <source>
        <dbReference type="SAM" id="MobiDB-lite"/>
    </source>
</evidence>
<reference evidence="3" key="1">
    <citation type="submission" date="2005-09" db="EMBL/GenBank/DDBJ databases">
        <authorList>
            <person name="Mural R.J."/>
            <person name="Li P.W."/>
            <person name="Adams M.D."/>
            <person name="Amanatides P.G."/>
            <person name="Baden-Tillson H."/>
            <person name="Barnstead M."/>
            <person name="Chin S.H."/>
            <person name="Dew I."/>
            <person name="Evans C.A."/>
            <person name="Ferriera S."/>
            <person name="Flanigan M."/>
            <person name="Fosler C."/>
            <person name="Glodek A."/>
            <person name="Gu Z."/>
            <person name="Holt R.A."/>
            <person name="Jennings D."/>
            <person name="Kraft C.L."/>
            <person name="Lu F."/>
            <person name="Nguyen T."/>
            <person name="Nusskern D.R."/>
            <person name="Pfannkoch C.M."/>
            <person name="Sitter C."/>
            <person name="Sutton G.G."/>
            <person name="Venter J.C."/>
            <person name="Wang Z."/>
            <person name="Woodage T."/>
            <person name="Zheng X.H."/>
            <person name="Zhong F."/>
        </authorList>
    </citation>
    <scope>NUCLEOTIDE SEQUENCE [LARGE SCALE GENOMIC DNA]</scope>
    <source>
        <strain>BN</strain>
        <strain evidence="3">Sprague-Dawley</strain>
    </source>
</reference>
<evidence type="ECO:0000313" key="3">
    <source>
        <dbReference type="Proteomes" id="UP000234681"/>
    </source>
</evidence>
<dbReference type="EMBL" id="CH473953">
    <property type="protein sequence ID" value="EDM13000.1"/>
    <property type="molecule type" value="Genomic_DNA"/>
</dbReference>
<accession>A6I0L9</accession>
<proteinExistence type="predicted"/>
<evidence type="ECO:0000313" key="2">
    <source>
        <dbReference type="EMBL" id="EDM13000.1"/>
    </source>
</evidence>
<dbReference type="AlphaFoldDB" id="A6I0L9"/>